<dbReference type="InterPro" id="IPR001347">
    <property type="entry name" value="SIS_dom"/>
</dbReference>
<dbReference type="EMBL" id="CP035282">
    <property type="protein sequence ID" value="QAT62827.1"/>
    <property type="molecule type" value="Genomic_DNA"/>
</dbReference>
<sequence>MSINGGDIMSDKKMTMLDYVYETPQAVRNNVKNSFNITKNLVDLFLKKDYKRLWIIASGSSYNASQCAKLFIEKYLNIEVKIISPFTFNYYESNLKDDDFAIVISQSGCSTNSIDSLKKLNELKIESIGVTANLDSDFKDYATHIIDYGCGIETVGYVTKGVVTLSVFLMLFSVEASYAKGNLTSEEKAMLLNQISDSMSTYEEITRNTLKLFKDNYKSFTSMTNAYVCGCGISFGAALEGALKIGETIQIPAVAYEAEEFLHGPNLQLNPLYTLFFIDNEDSTSQRTIEIYHAVRSITDRAFIITNNKTVDEQHALRFTSQPNPYLKSIYTVAFFQVLSFMVTNELHKWEKHPLYNKFKTLISYKSKSYIDREC</sequence>
<feature type="domain" description="SIS" evidence="2">
    <location>
        <begin position="41"/>
        <end position="187"/>
    </location>
</feature>
<dbReference type="InterPro" id="IPR046348">
    <property type="entry name" value="SIS_dom_sf"/>
</dbReference>
<dbReference type="GO" id="GO:0004360">
    <property type="term" value="F:glutamine-fructose-6-phosphate transaminase (isomerizing) activity"/>
    <property type="evidence" value="ECO:0007669"/>
    <property type="project" value="TreeGrafter"/>
</dbReference>
<accession>A0A410QFP1</accession>
<dbReference type="Proteomes" id="UP000287969">
    <property type="component" value="Chromosome"/>
</dbReference>
<dbReference type="GO" id="GO:0006002">
    <property type="term" value="P:fructose 6-phosphate metabolic process"/>
    <property type="evidence" value="ECO:0007669"/>
    <property type="project" value="TreeGrafter"/>
</dbReference>
<dbReference type="GO" id="GO:0006487">
    <property type="term" value="P:protein N-linked glycosylation"/>
    <property type="evidence" value="ECO:0007669"/>
    <property type="project" value="TreeGrafter"/>
</dbReference>
<dbReference type="InterPro" id="IPR035466">
    <property type="entry name" value="GlmS/AgaS_SIS"/>
</dbReference>
<feature type="domain" description="SIS" evidence="2">
    <location>
        <begin position="216"/>
        <end position="349"/>
    </location>
</feature>
<dbReference type="KEGG" id="spoa:EQM13_15245"/>
<dbReference type="CDD" id="cd05008">
    <property type="entry name" value="SIS_GlmS_GlmD_1"/>
    <property type="match status" value="1"/>
</dbReference>
<dbReference type="PANTHER" id="PTHR10937:SF17">
    <property type="entry name" value="GLUCOSAMINE-FRUCTOSE-6-PHOSPHATE AMINOTRANSFERASE"/>
    <property type="match status" value="1"/>
</dbReference>
<reference evidence="4" key="1">
    <citation type="submission" date="2019-01" db="EMBL/GenBank/DDBJ databases">
        <title>Draft genomes of a novel of Sporanaerobacter strains.</title>
        <authorList>
            <person name="Ma S."/>
        </authorList>
    </citation>
    <scope>NUCLEOTIDE SEQUENCE [LARGE SCALE GENOMIC DNA]</scope>
    <source>
        <strain evidence="4">NJN-17</strain>
    </source>
</reference>
<name>A0A410QFP1_9FIRM</name>
<dbReference type="AlphaFoldDB" id="A0A410QFP1"/>
<dbReference type="GO" id="GO:0097367">
    <property type="term" value="F:carbohydrate derivative binding"/>
    <property type="evidence" value="ECO:0007669"/>
    <property type="project" value="InterPro"/>
</dbReference>
<dbReference type="OrthoDB" id="5150296at2"/>
<dbReference type="GO" id="GO:0006047">
    <property type="term" value="P:UDP-N-acetylglucosamine metabolic process"/>
    <property type="evidence" value="ECO:0007669"/>
    <property type="project" value="TreeGrafter"/>
</dbReference>
<evidence type="ECO:0000259" key="2">
    <source>
        <dbReference type="PROSITE" id="PS51464"/>
    </source>
</evidence>
<dbReference type="PANTHER" id="PTHR10937">
    <property type="entry name" value="GLUCOSAMINE--FRUCTOSE-6-PHOSPHATE AMINOTRANSFERASE, ISOMERIZING"/>
    <property type="match status" value="1"/>
</dbReference>
<evidence type="ECO:0000313" key="4">
    <source>
        <dbReference type="Proteomes" id="UP000287969"/>
    </source>
</evidence>
<evidence type="ECO:0000256" key="1">
    <source>
        <dbReference type="ARBA" id="ARBA00022737"/>
    </source>
</evidence>
<organism evidence="3 4">
    <name type="scientific">Acidilutibacter cellobiosedens</name>
    <dbReference type="NCBI Taxonomy" id="2507161"/>
    <lineage>
        <taxon>Bacteria</taxon>
        <taxon>Bacillati</taxon>
        <taxon>Bacillota</taxon>
        <taxon>Tissierellia</taxon>
        <taxon>Tissierellales</taxon>
        <taxon>Acidilutibacteraceae</taxon>
        <taxon>Acidilutibacter</taxon>
    </lineage>
</organism>
<evidence type="ECO:0000313" key="3">
    <source>
        <dbReference type="EMBL" id="QAT62827.1"/>
    </source>
</evidence>
<proteinExistence type="predicted"/>
<dbReference type="PROSITE" id="PS51464">
    <property type="entry name" value="SIS"/>
    <property type="match status" value="2"/>
</dbReference>
<dbReference type="SUPFAM" id="SSF53697">
    <property type="entry name" value="SIS domain"/>
    <property type="match status" value="1"/>
</dbReference>
<keyword evidence="1" id="KW-0677">Repeat</keyword>
<protein>
    <submittedName>
        <fullName evidence="3">SIS domain-containing protein</fullName>
    </submittedName>
</protein>
<keyword evidence="4" id="KW-1185">Reference proteome</keyword>
<dbReference type="Pfam" id="PF01380">
    <property type="entry name" value="SIS"/>
    <property type="match status" value="2"/>
</dbReference>
<gene>
    <name evidence="3" type="ORF">EQM13_15245</name>
</gene>
<dbReference type="Gene3D" id="3.40.50.10490">
    <property type="entry name" value="Glucose-6-phosphate isomerase like protein, domain 1"/>
    <property type="match status" value="2"/>
</dbReference>